<dbReference type="AlphaFoldDB" id="A0A419N9N4"/>
<feature type="transmembrane region" description="Helical" evidence="1">
    <location>
        <begin position="54"/>
        <end position="72"/>
    </location>
</feature>
<proteinExistence type="predicted"/>
<evidence type="ECO:0000313" key="3">
    <source>
        <dbReference type="Proteomes" id="UP000284908"/>
    </source>
</evidence>
<dbReference type="Proteomes" id="UP000284908">
    <property type="component" value="Unassembled WGS sequence"/>
</dbReference>
<organism evidence="2 3">
    <name type="scientific">Rahnella woolbedingensis</name>
    <dbReference type="NCBI Taxonomy" id="1510574"/>
    <lineage>
        <taxon>Bacteria</taxon>
        <taxon>Pseudomonadati</taxon>
        <taxon>Pseudomonadota</taxon>
        <taxon>Gammaproteobacteria</taxon>
        <taxon>Enterobacterales</taxon>
        <taxon>Yersiniaceae</taxon>
        <taxon>Rahnella</taxon>
    </lineage>
</organism>
<accession>A0A419N9N4</accession>
<sequence length="77" mass="8978">MICKVSQSWLTSTVHTSTVFIFLMTEKIAILQCWMLLISFMIQKWHHLKGSIRSAAFFFAYRLLIYIGTSATDDQRT</sequence>
<name>A0A419N9N4_9GAMM</name>
<comment type="caution">
    <text evidence="2">The sequence shown here is derived from an EMBL/GenBank/DDBJ whole genome shotgun (WGS) entry which is preliminary data.</text>
</comment>
<evidence type="ECO:0000313" key="2">
    <source>
        <dbReference type="EMBL" id="RJT44545.1"/>
    </source>
</evidence>
<feature type="transmembrane region" description="Helical" evidence="1">
    <location>
        <begin position="20"/>
        <end position="42"/>
    </location>
</feature>
<keyword evidence="1" id="KW-1133">Transmembrane helix</keyword>
<keyword evidence="3" id="KW-1185">Reference proteome</keyword>
<evidence type="ECO:0000256" key="1">
    <source>
        <dbReference type="SAM" id="Phobius"/>
    </source>
</evidence>
<gene>
    <name evidence="2" type="ORF">D6C13_10280</name>
</gene>
<keyword evidence="1" id="KW-0472">Membrane</keyword>
<dbReference type="EMBL" id="RAHH01000010">
    <property type="protein sequence ID" value="RJT44545.1"/>
    <property type="molecule type" value="Genomic_DNA"/>
</dbReference>
<keyword evidence="1" id="KW-0812">Transmembrane</keyword>
<protein>
    <submittedName>
        <fullName evidence="2">Uncharacterized protein</fullName>
    </submittedName>
</protein>
<reference evidence="2 3" key="1">
    <citation type="submission" date="2018-09" db="EMBL/GenBank/DDBJ databases">
        <authorList>
            <person name="Le Fleche-Mateos A."/>
        </authorList>
    </citation>
    <scope>NUCLEOTIDE SEQUENCE [LARGE SCALE GENOMIC DNA]</scope>
    <source>
        <strain evidence="2 3">DSM 27399</strain>
    </source>
</reference>